<dbReference type="GO" id="GO:0006753">
    <property type="term" value="P:nucleoside phosphate metabolic process"/>
    <property type="evidence" value="ECO:0007669"/>
    <property type="project" value="TreeGrafter"/>
</dbReference>
<dbReference type="SUPFAM" id="SSF55811">
    <property type="entry name" value="Nudix"/>
    <property type="match status" value="1"/>
</dbReference>
<proteinExistence type="predicted"/>
<dbReference type="FunCoup" id="A0A316YN67">
    <property type="interactions" value="421"/>
</dbReference>
<dbReference type="Pfam" id="PF00293">
    <property type="entry name" value="NUDIX"/>
    <property type="match status" value="1"/>
</dbReference>
<evidence type="ECO:0000313" key="4">
    <source>
        <dbReference type="Proteomes" id="UP000245768"/>
    </source>
</evidence>
<dbReference type="GO" id="GO:0005634">
    <property type="term" value="C:nucleus"/>
    <property type="evidence" value="ECO:0007669"/>
    <property type="project" value="TreeGrafter"/>
</dbReference>
<name>A0A316YN67_9BASI</name>
<dbReference type="InParanoid" id="A0A316YN67"/>
<dbReference type="OrthoDB" id="10249920at2759"/>
<keyword evidence="4" id="KW-1185">Reference proteome</keyword>
<evidence type="ECO:0000256" key="1">
    <source>
        <dbReference type="ARBA" id="ARBA00022801"/>
    </source>
</evidence>
<accession>A0A316YN67</accession>
<dbReference type="GO" id="GO:0047631">
    <property type="term" value="F:ADP-ribose diphosphatase activity"/>
    <property type="evidence" value="ECO:0007669"/>
    <property type="project" value="TreeGrafter"/>
</dbReference>
<dbReference type="GeneID" id="37045032"/>
<dbReference type="InterPro" id="IPR000086">
    <property type="entry name" value="NUDIX_hydrolase_dom"/>
</dbReference>
<evidence type="ECO:0000259" key="2">
    <source>
        <dbReference type="PROSITE" id="PS51462"/>
    </source>
</evidence>
<protein>
    <recommendedName>
        <fullName evidence="2">Nudix hydrolase domain-containing protein</fullName>
    </recommendedName>
</protein>
<dbReference type="PROSITE" id="PS51462">
    <property type="entry name" value="NUDIX"/>
    <property type="match status" value="1"/>
</dbReference>
<reference evidence="3 4" key="1">
    <citation type="journal article" date="2018" name="Mol. Biol. Evol.">
        <title>Broad Genomic Sampling Reveals a Smut Pathogenic Ancestry of the Fungal Clade Ustilaginomycotina.</title>
        <authorList>
            <person name="Kijpornyongpan T."/>
            <person name="Mondo S.J."/>
            <person name="Barry K."/>
            <person name="Sandor L."/>
            <person name="Lee J."/>
            <person name="Lipzen A."/>
            <person name="Pangilinan J."/>
            <person name="LaButti K."/>
            <person name="Hainaut M."/>
            <person name="Henrissat B."/>
            <person name="Grigoriev I.V."/>
            <person name="Spatafora J.W."/>
            <person name="Aime M.C."/>
        </authorList>
    </citation>
    <scope>NUCLEOTIDE SEQUENCE [LARGE SCALE GENOMIC DNA]</scope>
    <source>
        <strain evidence="3 4">MCA 4198</strain>
    </source>
</reference>
<organism evidence="3 4">
    <name type="scientific">Acaromyces ingoldii</name>
    <dbReference type="NCBI Taxonomy" id="215250"/>
    <lineage>
        <taxon>Eukaryota</taxon>
        <taxon>Fungi</taxon>
        <taxon>Dikarya</taxon>
        <taxon>Basidiomycota</taxon>
        <taxon>Ustilaginomycotina</taxon>
        <taxon>Exobasidiomycetes</taxon>
        <taxon>Exobasidiales</taxon>
        <taxon>Cryptobasidiaceae</taxon>
        <taxon>Acaromyces</taxon>
    </lineage>
</organism>
<feature type="domain" description="Nudix hydrolase" evidence="2">
    <location>
        <begin position="49"/>
        <end position="198"/>
    </location>
</feature>
<dbReference type="Proteomes" id="UP000245768">
    <property type="component" value="Unassembled WGS sequence"/>
</dbReference>
<dbReference type="PANTHER" id="PTHR11839:SF1">
    <property type="entry name" value="ADP-SUGAR PYROPHOSPHATASE"/>
    <property type="match status" value="1"/>
</dbReference>
<dbReference type="EMBL" id="KZ819636">
    <property type="protein sequence ID" value="PWN90254.1"/>
    <property type="molecule type" value="Genomic_DNA"/>
</dbReference>
<dbReference type="FunFam" id="3.90.79.10:FF:000016">
    <property type="entry name" value="ADP-sugar pyrophosphatase isoform X1"/>
    <property type="match status" value="1"/>
</dbReference>
<dbReference type="STRING" id="215250.A0A316YN67"/>
<dbReference type="RefSeq" id="XP_025377452.1">
    <property type="nucleotide sequence ID" value="XM_025523116.1"/>
</dbReference>
<evidence type="ECO:0000313" key="3">
    <source>
        <dbReference type="EMBL" id="PWN90254.1"/>
    </source>
</evidence>
<gene>
    <name evidence="3" type="ORF">FA10DRAFT_271888</name>
</gene>
<dbReference type="InterPro" id="IPR015797">
    <property type="entry name" value="NUDIX_hydrolase-like_dom_sf"/>
</dbReference>
<dbReference type="GO" id="GO:0019693">
    <property type="term" value="P:ribose phosphate metabolic process"/>
    <property type="evidence" value="ECO:0007669"/>
    <property type="project" value="TreeGrafter"/>
</dbReference>
<dbReference type="PANTHER" id="PTHR11839">
    <property type="entry name" value="UDP/ADP-SUGAR PYROPHOSPHATASE"/>
    <property type="match status" value="1"/>
</dbReference>
<dbReference type="Gene3D" id="3.90.79.10">
    <property type="entry name" value="Nucleoside Triphosphate Pyrophosphohydrolase"/>
    <property type="match status" value="1"/>
</dbReference>
<keyword evidence="1" id="KW-0378">Hydrolase</keyword>
<sequence length="217" mass="23588">MSSQSAKNLRSEPLNDADSKWIGLRAIHWKDPTGKERKWESADRRTRKGDVDAVAICTLIHRPSSEPHLLLISQYRPPVGRSVIEMPAGLVDAGEEGDDGATRAALRELEEETGYGTTKDGAKVDVKETTNIMYNDPGMTGANMKLCIVRIDVADDAPDPVAKPDEGEIIEKHLVPLRGLTNSLSDFQKKGYAVDARLAHLAVGLELGFGNLGASKM</sequence>
<dbReference type="CDD" id="cd18888">
    <property type="entry name" value="NUDIX_ADPRase_Nudt5"/>
    <property type="match status" value="1"/>
</dbReference>
<dbReference type="AlphaFoldDB" id="A0A316YN67"/>